<keyword evidence="1" id="KW-0446">Lipid-binding</keyword>
<evidence type="ECO:0000313" key="2">
    <source>
        <dbReference type="EMBL" id="MBH1941128.1"/>
    </source>
</evidence>
<dbReference type="Gene3D" id="3.30.1180.10">
    <property type="match status" value="1"/>
</dbReference>
<dbReference type="InterPro" id="IPR043168">
    <property type="entry name" value="DegV_C"/>
</dbReference>
<protein>
    <submittedName>
        <fullName evidence="2">DegV family protein</fullName>
    </submittedName>
</protein>
<dbReference type="InterPro" id="IPR003797">
    <property type="entry name" value="DegV"/>
</dbReference>
<dbReference type="SUPFAM" id="SSF82549">
    <property type="entry name" value="DAK1/DegV-like"/>
    <property type="match status" value="1"/>
</dbReference>
<dbReference type="NCBIfam" id="TIGR00762">
    <property type="entry name" value="DegV"/>
    <property type="match status" value="1"/>
</dbReference>
<dbReference type="Proteomes" id="UP000623269">
    <property type="component" value="Unassembled WGS sequence"/>
</dbReference>
<dbReference type="PANTHER" id="PTHR33434">
    <property type="entry name" value="DEGV DOMAIN-CONTAINING PROTEIN DR_1986-RELATED"/>
    <property type="match status" value="1"/>
</dbReference>
<dbReference type="PROSITE" id="PS51482">
    <property type="entry name" value="DEGV"/>
    <property type="match status" value="1"/>
</dbReference>
<sequence length="280" mass="30769">MAIRIITDSTSDIGKEQAKQMDITIVPLKVIFGDKEYREGVEITIDGFYEKLVKAEKLPTTSQPSPDDFLKYFNEAKEAGDSVIVVLISSKLSGTVQSALIAKDMVDYEDIYVVDSYTTITGLRILVEQAVKLRNEGMATLQIVDTLEKMKDKIVLLAMVDTLEYLHKGGRLSKSSAILGSLLKFKPIITLKDGVIGVVGKERGTNKAIAKIIECIEEFGAIDQTYPINLGYTAEDSQSVLLRDKLSNEYGIKDMIMYPVGCVVGTHVGPGACVLTYVKQ</sequence>
<dbReference type="RefSeq" id="WP_197661354.1">
    <property type="nucleotide sequence ID" value="NZ_JAEAGR010000009.1"/>
</dbReference>
<evidence type="ECO:0000313" key="3">
    <source>
        <dbReference type="Proteomes" id="UP000623269"/>
    </source>
</evidence>
<dbReference type="EMBL" id="JAEAGR010000009">
    <property type="protein sequence ID" value="MBH1941128.1"/>
    <property type="molecule type" value="Genomic_DNA"/>
</dbReference>
<dbReference type="InterPro" id="IPR050270">
    <property type="entry name" value="DegV_domain_contain"/>
</dbReference>
<dbReference type="Gene3D" id="3.40.50.10170">
    <property type="match status" value="1"/>
</dbReference>
<reference evidence="2" key="1">
    <citation type="submission" date="2020-12" db="EMBL/GenBank/DDBJ databases">
        <title>M. sibirica DSM 26468T genome.</title>
        <authorList>
            <person name="Thieme N."/>
            <person name="Rettenmaier R."/>
            <person name="Zverlov V."/>
            <person name="Liebl W."/>
        </authorList>
    </citation>
    <scope>NUCLEOTIDE SEQUENCE</scope>
    <source>
        <strain evidence="2">DSM 26468</strain>
    </source>
</reference>
<dbReference type="PANTHER" id="PTHR33434:SF2">
    <property type="entry name" value="FATTY ACID-BINDING PROTEIN TM_1468"/>
    <property type="match status" value="1"/>
</dbReference>
<dbReference type="AlphaFoldDB" id="A0A8J7H2Q2"/>
<dbReference type="Pfam" id="PF02645">
    <property type="entry name" value="DegV"/>
    <property type="match status" value="1"/>
</dbReference>
<keyword evidence="3" id="KW-1185">Reference proteome</keyword>
<organism evidence="2 3">
    <name type="scientific">Mobilitalea sibirica</name>
    <dbReference type="NCBI Taxonomy" id="1462919"/>
    <lineage>
        <taxon>Bacteria</taxon>
        <taxon>Bacillati</taxon>
        <taxon>Bacillota</taxon>
        <taxon>Clostridia</taxon>
        <taxon>Lachnospirales</taxon>
        <taxon>Lachnospiraceae</taxon>
        <taxon>Mobilitalea</taxon>
    </lineage>
</organism>
<comment type="caution">
    <text evidence="2">The sequence shown here is derived from an EMBL/GenBank/DDBJ whole genome shotgun (WGS) entry which is preliminary data.</text>
</comment>
<gene>
    <name evidence="2" type="ORF">I5677_09520</name>
</gene>
<dbReference type="GO" id="GO:0008289">
    <property type="term" value="F:lipid binding"/>
    <property type="evidence" value="ECO:0007669"/>
    <property type="project" value="UniProtKB-KW"/>
</dbReference>
<accession>A0A8J7H2Q2</accession>
<evidence type="ECO:0000256" key="1">
    <source>
        <dbReference type="ARBA" id="ARBA00023121"/>
    </source>
</evidence>
<proteinExistence type="predicted"/>
<name>A0A8J7H2Q2_9FIRM</name>